<dbReference type="PANTHER" id="PTHR15992:SF5">
    <property type="entry name" value="HOLLIDAY JUNCTION RECOGNITION PROTEIN"/>
    <property type="match status" value="1"/>
</dbReference>
<dbReference type="STRING" id="1330021.A0A367LDD0"/>
<dbReference type="InterPro" id="IPR018465">
    <property type="entry name" value="Scm3/HJURP"/>
</dbReference>
<feature type="compositionally biased region" description="Polar residues" evidence="1">
    <location>
        <begin position="681"/>
        <end position="697"/>
    </location>
</feature>
<proteinExistence type="predicted"/>
<feature type="region of interest" description="Disordered" evidence="1">
    <location>
        <begin position="378"/>
        <end position="767"/>
    </location>
</feature>
<feature type="compositionally biased region" description="Low complexity" evidence="1">
    <location>
        <begin position="503"/>
        <end position="521"/>
    </location>
</feature>
<dbReference type="GO" id="GO:0005634">
    <property type="term" value="C:nucleus"/>
    <property type="evidence" value="ECO:0007669"/>
    <property type="project" value="InterPro"/>
</dbReference>
<feature type="compositionally biased region" description="Low complexity" evidence="1">
    <location>
        <begin position="482"/>
        <end position="495"/>
    </location>
</feature>
<dbReference type="PANTHER" id="PTHR15992">
    <property type="entry name" value="HOLLIDAY JUNCTION RECOGNITION PROTEIN"/>
    <property type="match status" value="1"/>
</dbReference>
<dbReference type="InterPro" id="IPR009072">
    <property type="entry name" value="Histone-fold"/>
</dbReference>
<feature type="compositionally biased region" description="Basic residues" evidence="1">
    <location>
        <begin position="7"/>
        <end position="18"/>
    </location>
</feature>
<feature type="compositionally biased region" description="Polar residues" evidence="1">
    <location>
        <begin position="532"/>
        <end position="545"/>
    </location>
</feature>
<feature type="region of interest" description="Disordered" evidence="1">
    <location>
        <begin position="1"/>
        <end position="29"/>
    </location>
</feature>
<dbReference type="Pfam" id="PF10384">
    <property type="entry name" value="Scm3"/>
    <property type="match status" value="1"/>
</dbReference>
<evidence type="ECO:0000313" key="3">
    <source>
        <dbReference type="Proteomes" id="UP000253664"/>
    </source>
</evidence>
<gene>
    <name evidence="2" type="ORF">L249_0250</name>
</gene>
<reference evidence="2 3" key="1">
    <citation type="journal article" date="2015" name="BMC Genomics">
        <title>Insights from the genome of Ophiocordyceps polyrhachis-furcata to pathogenicity and host specificity in insect fungi.</title>
        <authorList>
            <person name="Wichadakul D."/>
            <person name="Kobmoo N."/>
            <person name="Ingsriswang S."/>
            <person name="Tangphatsornruang S."/>
            <person name="Chantasingh D."/>
            <person name="Luangsa-ard J.J."/>
            <person name="Eurwilaichitr L."/>
        </authorList>
    </citation>
    <scope>NUCLEOTIDE SEQUENCE [LARGE SCALE GENOMIC DNA]</scope>
    <source>
        <strain evidence="2 3">BCC 54312</strain>
    </source>
</reference>
<dbReference type="OrthoDB" id="2420608at2759"/>
<feature type="compositionally biased region" description="Polar residues" evidence="1">
    <location>
        <begin position="427"/>
        <end position="437"/>
    </location>
</feature>
<evidence type="ECO:0000256" key="1">
    <source>
        <dbReference type="SAM" id="MobiDB-lite"/>
    </source>
</evidence>
<evidence type="ECO:0000313" key="2">
    <source>
        <dbReference type="EMBL" id="RCI12242.1"/>
    </source>
</evidence>
<dbReference type="GO" id="GO:0042393">
    <property type="term" value="F:histone binding"/>
    <property type="evidence" value="ECO:0007669"/>
    <property type="project" value="InterPro"/>
</dbReference>
<dbReference type="GO" id="GO:0046982">
    <property type="term" value="F:protein heterodimerization activity"/>
    <property type="evidence" value="ECO:0007669"/>
    <property type="project" value="InterPro"/>
</dbReference>
<dbReference type="Proteomes" id="UP000253664">
    <property type="component" value="Unassembled WGS sequence"/>
</dbReference>
<feature type="compositionally biased region" description="Polar residues" evidence="1">
    <location>
        <begin position="729"/>
        <end position="741"/>
    </location>
</feature>
<dbReference type="EMBL" id="LKCN02000007">
    <property type="protein sequence ID" value="RCI12242.1"/>
    <property type="molecule type" value="Genomic_DNA"/>
</dbReference>
<dbReference type="Gene3D" id="1.10.20.10">
    <property type="entry name" value="Histone, subunit A"/>
    <property type="match status" value="1"/>
</dbReference>
<organism evidence="2 3">
    <name type="scientific">Ophiocordyceps polyrhachis-furcata BCC 54312</name>
    <dbReference type="NCBI Taxonomy" id="1330021"/>
    <lineage>
        <taxon>Eukaryota</taxon>
        <taxon>Fungi</taxon>
        <taxon>Dikarya</taxon>
        <taxon>Ascomycota</taxon>
        <taxon>Pezizomycotina</taxon>
        <taxon>Sordariomycetes</taxon>
        <taxon>Hypocreomycetidae</taxon>
        <taxon>Hypocreales</taxon>
        <taxon>Ophiocordycipitaceae</taxon>
        <taxon>Ophiocordyceps</taxon>
    </lineage>
</organism>
<keyword evidence="3" id="KW-1185">Reference proteome</keyword>
<feature type="compositionally biased region" description="Pro residues" evidence="1">
    <location>
        <begin position="627"/>
        <end position="636"/>
    </location>
</feature>
<feature type="region of interest" description="Disordered" evidence="1">
    <location>
        <begin position="308"/>
        <end position="352"/>
    </location>
</feature>
<sequence>MESPAMRQRKQKSAPYHHHQYDDDDDDDELSFEPLEIRIKRDAAYRLSIERAHADNRFQATMAHIFEKYGRDFDGVGDEIDLMTGEILVDNGHLQNMRDEGDVGVANGYDDVPDVPMEDLVHSHDDDLLSALAPTQHRDQPTGAPPSGVPDDGLSSLAGLFGTDRPPIYGASPLGFGASPFAMEPWTMSDPFGLSPWDPPRLFPSPTDRYHFPSQDGGSSIWQPGYRFKDDEAVGQSTTTPAVLARVRPDVRTKPMKYMLPSSASKPHDADDQGEIDEDAILMGTTGAFSQLDAPSSTHMEIDELVMPLPQALMPPTDTQTDSTTTETDDAPPPKRPRLAPTSPEQPTQQQQQRLIVELQALHPSLRLEYKPIDEAATDDLADDKAPKLDSTKPAFSLNENDDTKPTPQGRSDAQGHKENAAPEGNVLQNDPTTTIPTLCLSDDEMPISLPKPKAMLPQPSPRQSSSPPPEAPPTSMEEDSTPTPTTTVPSSTTEQASSKNTSAEAKPQPQPQQLAPEQSASPPPTAMKEATPNNVPSSPTQLVSARTLRPKKSSTEVKPKPRRQQLAPEEQSTTSPPPEAPSTSTEDEAASIKAFPSSPAERVSTRTLRSRKASGEVSAPPVSERNPPPSPPPPTSHHKTRSIGRELRWLEKLNGSVSMLSRPSRRRRAVERTAEDAVAQESTMTETDQNPSTTPKEATASKDIPPDIPATPHEAAVSLLSKPKPQAKRTQTEATPKQQAKPSPTTSRPKPKPQTPNTAPPRSQRSILSLAADDDDLDDLGRDLFAPVTAAPRRTKIWKSTTGTKEVLRTPVKRRSTGVVSPGSTVKTPGGTIRTCGLEGYRCGRDFCFSCL</sequence>
<protein>
    <submittedName>
        <fullName evidence="2">Uncharacterized protein</fullName>
    </submittedName>
</protein>
<accession>A0A367LDD0</accession>
<comment type="caution">
    <text evidence="2">The sequence shown here is derived from an EMBL/GenBank/DDBJ whole genome shotgun (WGS) entry which is preliminary data.</text>
</comment>
<name>A0A367LDD0_9HYPO</name>
<feature type="region of interest" description="Disordered" evidence="1">
    <location>
        <begin position="136"/>
        <end position="157"/>
    </location>
</feature>
<feature type="compositionally biased region" description="Low complexity" evidence="1">
    <location>
        <begin position="315"/>
        <end position="326"/>
    </location>
</feature>
<dbReference type="AlphaFoldDB" id="A0A367LDD0"/>